<dbReference type="Proteomes" id="UP001596409">
    <property type="component" value="Unassembled WGS sequence"/>
</dbReference>
<accession>A0ABW2EFM3</accession>
<dbReference type="EMBL" id="JBHSYM010000111">
    <property type="protein sequence ID" value="MFC7017853.1"/>
    <property type="molecule type" value="Genomic_DNA"/>
</dbReference>
<dbReference type="InterPro" id="IPR036291">
    <property type="entry name" value="NAD(P)-bd_dom_sf"/>
</dbReference>
<sequence>MTQTQKILVTGATGTVGRQVVAELLARGHDVRALTRDAARAVFPDGVEVVEGDLTEPDSLAPALEGVTGLHLITFGGAYFAPLETGPRILELARAAGVRRVTVLHGGGPSLLEDAVRADAGVDWTVLMPVEFMANSLEWAERIAASDEVGEPFVSRLSAMVHEGDIGAVAAVALTEEGHGGREYVITGPELLTVADKVATIAAARGRDIALVELTEEQAVAQWRAAGHPEDVIGFLLEAYGNTPEVGRTVVDTVQKVTGRPARTYARWAAEHADAFVAQAPVVAARSTT</sequence>
<dbReference type="PANTHER" id="PTHR43162:SF1">
    <property type="entry name" value="PRESTALK A DIFFERENTIATION PROTEIN A"/>
    <property type="match status" value="1"/>
</dbReference>
<dbReference type="Gene3D" id="3.40.50.720">
    <property type="entry name" value="NAD(P)-binding Rossmann-like Domain"/>
    <property type="match status" value="1"/>
</dbReference>
<dbReference type="InterPro" id="IPR051604">
    <property type="entry name" value="Ergot_Alk_Oxidoreductase"/>
</dbReference>
<dbReference type="InterPro" id="IPR008030">
    <property type="entry name" value="NmrA-like"/>
</dbReference>
<keyword evidence="3" id="KW-1185">Reference proteome</keyword>
<feature type="domain" description="NmrA-like" evidence="1">
    <location>
        <begin position="4"/>
        <end position="101"/>
    </location>
</feature>
<reference evidence="3" key="1">
    <citation type="journal article" date="2019" name="Int. J. Syst. Evol. Microbiol.">
        <title>The Global Catalogue of Microorganisms (GCM) 10K type strain sequencing project: providing services to taxonomists for standard genome sequencing and annotation.</title>
        <authorList>
            <consortium name="The Broad Institute Genomics Platform"/>
            <consortium name="The Broad Institute Genome Sequencing Center for Infectious Disease"/>
            <person name="Wu L."/>
            <person name="Ma J."/>
        </authorList>
    </citation>
    <scope>NUCLEOTIDE SEQUENCE [LARGE SCALE GENOMIC DNA]</scope>
    <source>
        <strain evidence="3">JCM 4855</strain>
    </source>
</reference>
<evidence type="ECO:0000313" key="2">
    <source>
        <dbReference type="EMBL" id="MFC7017853.1"/>
    </source>
</evidence>
<protein>
    <submittedName>
        <fullName evidence="2">SDR family oxidoreductase</fullName>
    </submittedName>
</protein>
<dbReference type="PANTHER" id="PTHR43162">
    <property type="match status" value="1"/>
</dbReference>
<dbReference type="Gene3D" id="3.90.25.10">
    <property type="entry name" value="UDP-galactose 4-epimerase, domain 1"/>
    <property type="match status" value="1"/>
</dbReference>
<evidence type="ECO:0000313" key="3">
    <source>
        <dbReference type="Proteomes" id="UP001596409"/>
    </source>
</evidence>
<name>A0ABW2EFM3_9ACTN</name>
<dbReference type="SUPFAM" id="SSF51735">
    <property type="entry name" value="NAD(P)-binding Rossmann-fold domains"/>
    <property type="match status" value="1"/>
</dbReference>
<evidence type="ECO:0000259" key="1">
    <source>
        <dbReference type="Pfam" id="PF05368"/>
    </source>
</evidence>
<organism evidence="2 3">
    <name type="scientific">Streptomyces viridiviolaceus</name>
    <dbReference type="NCBI Taxonomy" id="68282"/>
    <lineage>
        <taxon>Bacteria</taxon>
        <taxon>Bacillati</taxon>
        <taxon>Actinomycetota</taxon>
        <taxon>Actinomycetes</taxon>
        <taxon>Kitasatosporales</taxon>
        <taxon>Streptomycetaceae</taxon>
        <taxon>Streptomyces</taxon>
    </lineage>
</organism>
<comment type="caution">
    <text evidence="2">The sequence shown here is derived from an EMBL/GenBank/DDBJ whole genome shotgun (WGS) entry which is preliminary data.</text>
</comment>
<dbReference type="Pfam" id="PF05368">
    <property type="entry name" value="NmrA"/>
    <property type="match status" value="1"/>
</dbReference>
<dbReference type="RefSeq" id="WP_189874331.1">
    <property type="nucleotide sequence ID" value="NZ_BMWA01000014.1"/>
</dbReference>
<gene>
    <name evidence="2" type="ORF">ACFQMH_40445</name>
</gene>
<proteinExistence type="predicted"/>